<feature type="transmembrane region" description="Helical" evidence="1">
    <location>
        <begin position="195"/>
        <end position="215"/>
    </location>
</feature>
<protein>
    <recommendedName>
        <fullName evidence="3">PEP-CTERM protein-sorting domain-containing protein</fullName>
    </recommendedName>
</protein>
<reference evidence="2" key="1">
    <citation type="submission" date="2018-06" db="EMBL/GenBank/DDBJ databases">
        <authorList>
            <person name="Zhirakovskaya E."/>
        </authorList>
    </citation>
    <scope>NUCLEOTIDE SEQUENCE</scope>
</reference>
<evidence type="ECO:0000313" key="2">
    <source>
        <dbReference type="EMBL" id="VAW58866.1"/>
    </source>
</evidence>
<organism evidence="2">
    <name type="scientific">hydrothermal vent metagenome</name>
    <dbReference type="NCBI Taxonomy" id="652676"/>
    <lineage>
        <taxon>unclassified sequences</taxon>
        <taxon>metagenomes</taxon>
        <taxon>ecological metagenomes</taxon>
    </lineage>
</organism>
<evidence type="ECO:0000256" key="1">
    <source>
        <dbReference type="SAM" id="Phobius"/>
    </source>
</evidence>
<dbReference type="InterPro" id="IPR022472">
    <property type="entry name" value="VPLPA-CTERM"/>
</dbReference>
<keyword evidence="1" id="KW-1133">Transmembrane helix</keyword>
<evidence type="ECO:0008006" key="3">
    <source>
        <dbReference type="Google" id="ProtNLM"/>
    </source>
</evidence>
<dbReference type="AlphaFoldDB" id="A0A3B0XR94"/>
<dbReference type="EMBL" id="UOFG01000051">
    <property type="protein sequence ID" value="VAW58866.1"/>
    <property type="molecule type" value="Genomic_DNA"/>
</dbReference>
<proteinExistence type="predicted"/>
<dbReference type="NCBIfam" id="TIGR03370">
    <property type="entry name" value="VPLPA-CTERM"/>
    <property type="match status" value="1"/>
</dbReference>
<accession>A0A3B0XR94</accession>
<keyword evidence="1" id="KW-0472">Membrane</keyword>
<keyword evidence="1" id="KW-0812">Transmembrane</keyword>
<name>A0A3B0XR94_9ZZZZ</name>
<gene>
    <name evidence="2" type="ORF">MNBD_GAMMA11-627</name>
</gene>
<sequence length="220" mass="22127">MKRLLSAVALSACCGTASAVTFDITSVLSGTDNGFGFSGFHFAGEDPASSNPYDFDGDASTGTALAGFDSTPISGTYNDETGDLNMVLGLTGDATGTVTLSGTGFFFDAGNPNTLSNATTLSAVFSNPTASLFNTTIVFDNIIECCAGASPAPNSFDGALMSLWGADFPSGTPGLAVVAGGPEIGLDLRIEVSAVPVPAAVWLFGSGLIGLVGIARRRKA</sequence>